<organism evidence="1 2">
    <name type="scientific">Bacillus pumilus</name>
    <name type="common">Bacillus mesentericus</name>
    <dbReference type="NCBI Taxonomy" id="1408"/>
    <lineage>
        <taxon>Bacteria</taxon>
        <taxon>Bacillati</taxon>
        <taxon>Bacillota</taxon>
        <taxon>Bacilli</taxon>
        <taxon>Bacillales</taxon>
        <taxon>Bacillaceae</taxon>
        <taxon>Bacillus</taxon>
    </lineage>
</organism>
<proteinExistence type="predicted"/>
<name>A0A2A5IBA1_BACPU</name>
<comment type="caution">
    <text evidence="1">The sequence shown here is derived from an EMBL/GenBank/DDBJ whole genome shotgun (WGS) entry which is preliminary data.</text>
</comment>
<dbReference type="EMBL" id="NKHG01000263">
    <property type="protein sequence ID" value="PCK14620.1"/>
    <property type="molecule type" value="Genomic_DNA"/>
</dbReference>
<dbReference type="AlphaFoldDB" id="A0A2A5IBA1"/>
<evidence type="ECO:0000313" key="1">
    <source>
        <dbReference type="EMBL" id="PCK14620.1"/>
    </source>
</evidence>
<sequence>MNTVNIKYSPYPNKFSEAHINAEGEEKVLTLLLDEVEVPQADEESEPAIFPVLKISLSEGLGNEDILRMEKEDAKAFLQVLKDMIKQM</sequence>
<accession>A0A2A5IBA1</accession>
<evidence type="ECO:0000313" key="2">
    <source>
        <dbReference type="Proteomes" id="UP000228754"/>
    </source>
</evidence>
<protein>
    <submittedName>
        <fullName evidence="1">Uncharacterized protein</fullName>
    </submittedName>
</protein>
<dbReference type="OrthoDB" id="9871812at2"/>
<reference evidence="1 2" key="1">
    <citation type="submission" date="2017-06" db="EMBL/GenBank/DDBJ databases">
        <title>Draft Genome Sequence of Bacillus sp Strain 36R Isolated from saline sediment at Atanasia, Sonora, Mexico.</title>
        <authorList>
            <person name="Sanchez Diaz R."/>
            <person name="Quiroz Macias M.E."/>
            <person name="Ibarra Gamez J.C."/>
            <person name="Enciso Ibarra J."/>
            <person name="Gomez Gil B."/>
            <person name="Galaviz Silva L."/>
        </authorList>
    </citation>
    <scope>NUCLEOTIDE SEQUENCE [LARGE SCALE GENOMIC DNA]</scope>
    <source>
        <strain evidence="1 2">36R_ATNSAL</strain>
    </source>
</reference>
<dbReference type="RefSeq" id="WP_044141822.1">
    <property type="nucleotide sequence ID" value="NZ_JXCL01000040.1"/>
</dbReference>
<gene>
    <name evidence="1" type="ORF">CEY02_21190</name>
</gene>
<dbReference type="Proteomes" id="UP000228754">
    <property type="component" value="Unassembled WGS sequence"/>
</dbReference>